<dbReference type="SUPFAM" id="SSF50447">
    <property type="entry name" value="Translation proteins"/>
    <property type="match status" value="1"/>
</dbReference>
<dbReference type="NCBIfam" id="TIGR00344">
    <property type="entry name" value="alaS"/>
    <property type="match status" value="1"/>
</dbReference>
<dbReference type="Gene3D" id="3.30.980.10">
    <property type="entry name" value="Threonyl-trna Synthetase, Chain A, domain 2"/>
    <property type="match status" value="1"/>
</dbReference>
<keyword evidence="14" id="KW-1185">Reference proteome</keyword>
<dbReference type="EC" id="6.1.1.7" evidence="11"/>
<sequence>MKVADIRQTFLKFYESKGHTIVHSSPVVPGNDPTLLFTNAGMNQFKDVFLGFDKRPYTRATTSQKCIRAGGKHNDLDNVGYTARHHTFFEMLGNFSFGDYFKHDAIHFAWELLTKHFMLPAEKLWVTVYAEDDEAYDIWNKEVGVPAERIVRIGDNKGARYMSDNFWMMGDTGPCGPCSEIFYDHGESVQGGPPGSPEEDGDRYIEIWNLVFMQFYRDEKGVMHKLPKPSIDTGMGLERIAAVLQGVHNNYDIDLFQNLLAAAKAAVEKVSDAPVDATSPSLKVIADHIRACTFSVADGIVPGNEGRAYVLRRICRRAIRHGYKLGARAPFFYTLVDAVAREMGDAYPEVKDPRIARVLEDEERRFFQTISKGMEILEAAMAETTNGVLDGEVLFKLHDTYGFPADLTADVCRERGLAVDTEGFDRAMERQRAAARANAKFKMAAGLKYDGAETVFTGYDALTEEDAEVLALYVDGQPVDSVEAGSDCVVVFNRTPFYAESGGQVGDRGVAKNATSMLAVLDTFKVKASVTGSEAHVEEGRIAVGDHFALAVDEDRRAATVRNHSATHLMHKALRAVLGEHVAQKGSLVTPESTRFDFSHPQPVTAEEIAEIERRVNAEILKNSETLCRVMPIDEAKTTGAVMLFGEKYGETVRVLNIGNSIEFCGGTHIARTGDIGFFKIVSEQGIAAGVRRIEAVTGMAAVALAQENAAMLADCARRFKAPVAELPVKIDDVIASLKAVEKTLEQMKSQMASKLGDTLVDGAKDVNGVKLLTARMDGADAKALRETMDKVKDKLGSALVVLASVTDGRVQLAAGVTRDLTAKVKAGDLVNHVAAQVGGKGGGKPDMAMAGGTDATHLDAALASVEAWAAERL</sequence>
<comment type="caution">
    <text evidence="13">The sequence shown here is derived from an EMBL/GenBank/DDBJ whole genome shotgun (WGS) entry which is preliminary data.</text>
</comment>
<feature type="binding site" evidence="11">
    <location>
        <position position="568"/>
    </location>
    <ligand>
        <name>Zn(2+)</name>
        <dbReference type="ChEBI" id="CHEBI:29105"/>
    </ligand>
</feature>
<dbReference type="GO" id="GO:0045892">
    <property type="term" value="P:negative regulation of DNA-templated transcription"/>
    <property type="evidence" value="ECO:0007669"/>
    <property type="project" value="TreeGrafter"/>
</dbReference>
<comment type="function">
    <text evidence="11">Catalyzes the attachment of alanine to tRNA(Ala) in a two-step reaction: alanine is first activated by ATP to form Ala-AMP and then transferred to the acceptor end of tRNA(Ala). Also edits incorrectly charged Ser-tRNA(Ala) and Gly-tRNA(Ala) via its editing domain.</text>
</comment>
<dbReference type="GO" id="GO:0005524">
    <property type="term" value="F:ATP binding"/>
    <property type="evidence" value="ECO:0007669"/>
    <property type="project" value="UniProtKB-UniRule"/>
</dbReference>
<dbReference type="PROSITE" id="PS50860">
    <property type="entry name" value="AA_TRNA_LIGASE_II_ALA"/>
    <property type="match status" value="1"/>
</dbReference>
<comment type="cofactor">
    <cofactor evidence="11">
        <name>Zn(2+)</name>
        <dbReference type="ChEBI" id="CHEBI:29105"/>
    </cofactor>
    <text evidence="11">Binds 1 zinc ion per subunit.</text>
</comment>
<dbReference type="PANTHER" id="PTHR11777:SF9">
    <property type="entry name" value="ALANINE--TRNA LIGASE, CYTOPLASMIC"/>
    <property type="match status" value="1"/>
</dbReference>
<dbReference type="Gene3D" id="6.10.250.550">
    <property type="match status" value="1"/>
</dbReference>
<dbReference type="FunFam" id="3.10.310.40:FF:000001">
    <property type="entry name" value="Alanine--tRNA ligase"/>
    <property type="match status" value="1"/>
</dbReference>
<comment type="catalytic activity">
    <reaction evidence="11">
        <text>tRNA(Ala) + L-alanine + ATP = L-alanyl-tRNA(Ala) + AMP + diphosphate</text>
        <dbReference type="Rhea" id="RHEA:12540"/>
        <dbReference type="Rhea" id="RHEA-COMP:9657"/>
        <dbReference type="Rhea" id="RHEA-COMP:9923"/>
        <dbReference type="ChEBI" id="CHEBI:30616"/>
        <dbReference type="ChEBI" id="CHEBI:33019"/>
        <dbReference type="ChEBI" id="CHEBI:57972"/>
        <dbReference type="ChEBI" id="CHEBI:78442"/>
        <dbReference type="ChEBI" id="CHEBI:78497"/>
        <dbReference type="ChEBI" id="CHEBI:456215"/>
        <dbReference type="EC" id="6.1.1.7"/>
    </reaction>
</comment>
<dbReference type="GO" id="GO:0005829">
    <property type="term" value="C:cytosol"/>
    <property type="evidence" value="ECO:0007669"/>
    <property type="project" value="TreeGrafter"/>
</dbReference>
<dbReference type="STRING" id="762967.HMPREF9440_00205"/>
<evidence type="ECO:0000256" key="7">
    <source>
        <dbReference type="ARBA" id="ARBA00022840"/>
    </source>
</evidence>
<dbReference type="Pfam" id="PF07973">
    <property type="entry name" value="tRNA_SAD"/>
    <property type="match status" value="1"/>
</dbReference>
<dbReference type="PANTHER" id="PTHR11777">
    <property type="entry name" value="ALANYL-TRNA SYNTHETASE"/>
    <property type="match status" value="1"/>
</dbReference>
<dbReference type="SUPFAM" id="SSF55186">
    <property type="entry name" value="ThrRS/AlaRS common domain"/>
    <property type="match status" value="1"/>
</dbReference>
<feature type="binding site" evidence="11">
    <location>
        <position position="564"/>
    </location>
    <ligand>
        <name>Zn(2+)</name>
        <dbReference type="ChEBI" id="CHEBI:29105"/>
    </ligand>
</feature>
<evidence type="ECO:0000256" key="2">
    <source>
        <dbReference type="ARBA" id="ARBA00022555"/>
    </source>
</evidence>
<dbReference type="InterPro" id="IPR018163">
    <property type="entry name" value="Thr/Ala-tRNA-synth_IIc_edit"/>
</dbReference>
<dbReference type="InterPro" id="IPR018162">
    <property type="entry name" value="Ala-tRNA-ligase_IIc_anticod-bd"/>
</dbReference>
<dbReference type="OrthoDB" id="9803884at2"/>
<keyword evidence="8 11" id="KW-0694">RNA-binding</keyword>
<keyword evidence="6 11" id="KW-0862">Zinc</keyword>
<evidence type="ECO:0000256" key="6">
    <source>
        <dbReference type="ARBA" id="ARBA00022833"/>
    </source>
</evidence>
<comment type="subcellular location">
    <subcellularLocation>
        <location evidence="11">Cytoplasm</location>
    </subcellularLocation>
</comment>
<protein>
    <recommendedName>
        <fullName evidence="11">Alanine--tRNA ligase</fullName>
        <ecNumber evidence="11">6.1.1.7</ecNumber>
    </recommendedName>
    <alternativeName>
        <fullName evidence="11">Alanyl-tRNA synthetase</fullName>
        <shortName evidence="11">AlaRS</shortName>
    </alternativeName>
</protein>
<dbReference type="FunFam" id="3.30.930.10:FF:000004">
    <property type="entry name" value="Alanine--tRNA ligase"/>
    <property type="match status" value="1"/>
</dbReference>
<dbReference type="Pfam" id="PF01411">
    <property type="entry name" value="tRNA-synt_2c"/>
    <property type="match status" value="1"/>
</dbReference>
<evidence type="ECO:0000256" key="11">
    <source>
        <dbReference type="HAMAP-Rule" id="MF_00036"/>
    </source>
</evidence>
<dbReference type="CDD" id="cd00673">
    <property type="entry name" value="AlaRS_core"/>
    <property type="match status" value="1"/>
</dbReference>
<dbReference type="InterPro" id="IPR012947">
    <property type="entry name" value="tRNA_SAD"/>
</dbReference>
<comment type="domain">
    <text evidence="11">Consists of three domains; the N-terminal catalytic domain, the editing domain and the C-terminal C-Ala domain. The editing domain removes incorrectly charged amino acids, while the C-Ala domain, along with tRNA(Ala), serves as a bridge to cooperatively bring together the editing and aminoacylation centers thus stimulating deacylation of misacylated tRNAs.</text>
</comment>
<dbReference type="PATRIC" id="fig|762967.3.peg.174"/>
<feature type="binding site" evidence="11">
    <location>
        <position position="665"/>
    </location>
    <ligand>
        <name>Zn(2+)</name>
        <dbReference type="ChEBI" id="CHEBI:29105"/>
    </ligand>
</feature>
<dbReference type="EMBL" id="AFBQ01000026">
    <property type="protein sequence ID" value="EHY32400.1"/>
    <property type="molecule type" value="Genomic_DNA"/>
</dbReference>
<dbReference type="InterPro" id="IPR003156">
    <property type="entry name" value="DHHA1_dom"/>
</dbReference>
<evidence type="ECO:0000256" key="9">
    <source>
        <dbReference type="ARBA" id="ARBA00022917"/>
    </source>
</evidence>
<dbReference type="GO" id="GO:0006419">
    <property type="term" value="P:alanyl-tRNA aminoacylation"/>
    <property type="evidence" value="ECO:0007669"/>
    <property type="project" value="UniProtKB-UniRule"/>
</dbReference>
<evidence type="ECO:0000256" key="4">
    <source>
        <dbReference type="ARBA" id="ARBA00022723"/>
    </source>
</evidence>
<keyword evidence="3 11" id="KW-0436">Ligase</keyword>
<dbReference type="Gene3D" id="3.30.54.20">
    <property type="match status" value="1"/>
</dbReference>
<feature type="domain" description="Alanyl-transfer RNA synthetases family profile" evidence="12">
    <location>
        <begin position="1"/>
        <end position="708"/>
    </location>
</feature>
<dbReference type="InterPro" id="IPR050058">
    <property type="entry name" value="Ala-tRNA_ligase"/>
</dbReference>
<dbReference type="SMART" id="SM00863">
    <property type="entry name" value="tRNA_SAD"/>
    <property type="match status" value="1"/>
</dbReference>
<dbReference type="HOGENOM" id="CLU_004485_1_1_4"/>
<dbReference type="FunFam" id="3.30.54.20:FF:000001">
    <property type="entry name" value="Alanine--tRNA ligase"/>
    <property type="match status" value="1"/>
</dbReference>
<name>H3KBV8_9BURK</name>
<keyword evidence="11" id="KW-0963">Cytoplasm</keyword>
<evidence type="ECO:0000313" key="14">
    <source>
        <dbReference type="Proteomes" id="UP000004956"/>
    </source>
</evidence>
<keyword evidence="9 11" id="KW-0648">Protein biosynthesis</keyword>
<keyword evidence="5 11" id="KW-0547">Nucleotide-binding</keyword>
<dbReference type="GO" id="GO:0004813">
    <property type="term" value="F:alanine-tRNA ligase activity"/>
    <property type="evidence" value="ECO:0007669"/>
    <property type="project" value="UniProtKB-UniRule"/>
</dbReference>
<dbReference type="GO" id="GO:0000049">
    <property type="term" value="F:tRNA binding"/>
    <property type="evidence" value="ECO:0007669"/>
    <property type="project" value="UniProtKB-KW"/>
</dbReference>
<evidence type="ECO:0000256" key="10">
    <source>
        <dbReference type="ARBA" id="ARBA00023146"/>
    </source>
</evidence>
<dbReference type="HAMAP" id="MF_00036_B">
    <property type="entry name" value="Ala_tRNA_synth_B"/>
    <property type="match status" value="1"/>
</dbReference>
<dbReference type="FunFam" id="3.30.980.10:FF:000004">
    <property type="entry name" value="Alanine--tRNA ligase, cytoplasmic"/>
    <property type="match status" value="1"/>
</dbReference>
<keyword evidence="4 11" id="KW-0479">Metal-binding</keyword>
<dbReference type="Gene3D" id="3.10.310.40">
    <property type="match status" value="1"/>
</dbReference>
<organism evidence="13 14">
    <name type="scientific">Sutterella parvirubra YIT 11816</name>
    <dbReference type="NCBI Taxonomy" id="762967"/>
    <lineage>
        <taxon>Bacteria</taxon>
        <taxon>Pseudomonadati</taxon>
        <taxon>Pseudomonadota</taxon>
        <taxon>Betaproteobacteria</taxon>
        <taxon>Burkholderiales</taxon>
        <taxon>Sutterellaceae</taxon>
        <taxon>Sutterella</taxon>
    </lineage>
</organism>
<dbReference type="SUPFAM" id="SSF101353">
    <property type="entry name" value="Putative anticodon-binding domain of alanyl-tRNA synthetase (AlaRS)"/>
    <property type="match status" value="1"/>
</dbReference>
<dbReference type="SUPFAM" id="SSF55681">
    <property type="entry name" value="Class II aaRS and biotin synthetases"/>
    <property type="match status" value="1"/>
</dbReference>
<gene>
    <name evidence="11" type="primary">alaS</name>
    <name evidence="13" type="ORF">HMPREF9440_00205</name>
</gene>
<dbReference type="InterPro" id="IPR009000">
    <property type="entry name" value="Transl_B-barrel_sf"/>
</dbReference>
<dbReference type="Gene3D" id="3.30.930.10">
    <property type="entry name" value="Bira Bifunctional Protein, Domain 2"/>
    <property type="match status" value="1"/>
</dbReference>
<dbReference type="RefSeq" id="WP_008540589.1">
    <property type="nucleotide sequence ID" value="NZ_JH604859.1"/>
</dbReference>
<dbReference type="AlphaFoldDB" id="H3KBV8"/>
<dbReference type="GO" id="GO:0008270">
    <property type="term" value="F:zinc ion binding"/>
    <property type="evidence" value="ECO:0007669"/>
    <property type="project" value="UniProtKB-UniRule"/>
</dbReference>
<reference evidence="13 14" key="1">
    <citation type="submission" date="2011-11" db="EMBL/GenBank/DDBJ databases">
        <authorList>
            <person name="Weinstock G."/>
            <person name="Sodergren E."/>
            <person name="Clifton S."/>
            <person name="Fulton L."/>
            <person name="Fulton B."/>
            <person name="Courtney L."/>
            <person name="Fronick C."/>
            <person name="Harrison M."/>
            <person name="Strong C."/>
            <person name="Farmer C."/>
            <person name="Delahaunty K."/>
            <person name="Markovic C."/>
            <person name="Hall O."/>
            <person name="Minx P."/>
            <person name="Tomlinson C."/>
            <person name="Mitreva M."/>
            <person name="Hou S."/>
            <person name="Chen J."/>
            <person name="Wollam A."/>
            <person name="Pepin K.H."/>
            <person name="Johnson M."/>
            <person name="Bhonagiri V."/>
            <person name="Zhang X."/>
            <person name="Suruliraj S."/>
            <person name="Warren W."/>
            <person name="Chinwalla A."/>
            <person name="Mardis E.R."/>
            <person name="Wilson R.K."/>
        </authorList>
    </citation>
    <scope>NUCLEOTIDE SEQUENCE [LARGE SCALE GENOMIC DNA]</scope>
    <source>
        <strain evidence="13 14">YIT 11816</strain>
    </source>
</reference>
<evidence type="ECO:0000256" key="1">
    <source>
        <dbReference type="ARBA" id="ARBA00008226"/>
    </source>
</evidence>
<dbReference type="Proteomes" id="UP000004956">
    <property type="component" value="Unassembled WGS sequence"/>
</dbReference>
<keyword evidence="7 11" id="KW-0067">ATP-binding</keyword>
<dbReference type="InterPro" id="IPR018165">
    <property type="entry name" value="Ala-tRNA-synth_IIc_core"/>
</dbReference>
<keyword evidence="10 11" id="KW-0030">Aminoacyl-tRNA synthetase</keyword>
<keyword evidence="2 11" id="KW-0820">tRNA-binding</keyword>
<proteinExistence type="inferred from homology"/>
<comment type="similarity">
    <text evidence="1 11">Belongs to the class-II aminoacyl-tRNA synthetase family.</text>
</comment>
<evidence type="ECO:0000256" key="8">
    <source>
        <dbReference type="ARBA" id="ARBA00022884"/>
    </source>
</evidence>
<evidence type="ECO:0000313" key="13">
    <source>
        <dbReference type="EMBL" id="EHY32400.1"/>
    </source>
</evidence>
<evidence type="ECO:0000256" key="5">
    <source>
        <dbReference type="ARBA" id="ARBA00022741"/>
    </source>
</evidence>
<evidence type="ECO:0000256" key="3">
    <source>
        <dbReference type="ARBA" id="ARBA00022598"/>
    </source>
</evidence>
<dbReference type="GO" id="GO:0002161">
    <property type="term" value="F:aminoacyl-tRNA deacylase activity"/>
    <property type="evidence" value="ECO:0007669"/>
    <property type="project" value="TreeGrafter"/>
</dbReference>
<evidence type="ECO:0000259" key="12">
    <source>
        <dbReference type="PROSITE" id="PS50860"/>
    </source>
</evidence>
<dbReference type="Gene3D" id="2.40.30.130">
    <property type="match status" value="1"/>
</dbReference>
<dbReference type="PRINTS" id="PR00980">
    <property type="entry name" value="TRNASYNTHALA"/>
</dbReference>
<dbReference type="Pfam" id="PF02272">
    <property type="entry name" value="DHHA1"/>
    <property type="match status" value="1"/>
</dbReference>
<dbReference type="InterPro" id="IPR018164">
    <property type="entry name" value="Ala-tRNA-synth_IIc_N"/>
</dbReference>
<dbReference type="InterPro" id="IPR002318">
    <property type="entry name" value="Ala-tRNA-lgiase_IIc"/>
</dbReference>
<accession>H3KBV8</accession>
<dbReference type="InterPro" id="IPR045864">
    <property type="entry name" value="aa-tRNA-synth_II/BPL/LPL"/>
</dbReference>
<feature type="binding site" evidence="11">
    <location>
        <position position="669"/>
    </location>
    <ligand>
        <name>Zn(2+)</name>
        <dbReference type="ChEBI" id="CHEBI:29105"/>
    </ligand>
</feature>
<dbReference type="InterPro" id="IPR023033">
    <property type="entry name" value="Ala_tRNA_ligase_euk/bac"/>
</dbReference>